<dbReference type="CDD" id="cd10027">
    <property type="entry name" value="UDG-F1-like"/>
    <property type="match status" value="1"/>
</dbReference>
<dbReference type="InterPro" id="IPR018085">
    <property type="entry name" value="Ura-DNA_Glyclase_AS"/>
</dbReference>
<evidence type="ECO:0000256" key="5">
    <source>
        <dbReference type="ARBA" id="ARBA00022763"/>
    </source>
</evidence>
<protein>
    <recommendedName>
        <fullName evidence="4 8">Uracil-DNA glycosylase</fullName>
        <shortName evidence="8">UDG</shortName>
        <ecNumber evidence="4 8">3.2.2.27</ecNumber>
    </recommendedName>
</protein>
<dbReference type="SUPFAM" id="SSF52141">
    <property type="entry name" value="Uracil-DNA glycosylase-like"/>
    <property type="match status" value="1"/>
</dbReference>
<evidence type="ECO:0000256" key="1">
    <source>
        <dbReference type="ARBA" id="ARBA00001400"/>
    </source>
</evidence>
<comment type="subcellular location">
    <subcellularLocation>
        <location evidence="8">Cytoplasm</location>
    </subcellularLocation>
</comment>
<dbReference type="GO" id="GO:0097510">
    <property type="term" value="P:base-excision repair, AP site formation via deaminated base removal"/>
    <property type="evidence" value="ECO:0007669"/>
    <property type="project" value="TreeGrafter"/>
</dbReference>
<evidence type="ECO:0000256" key="9">
    <source>
        <dbReference type="PROSITE-ProRule" id="PRU10072"/>
    </source>
</evidence>
<evidence type="ECO:0000313" key="13">
    <source>
        <dbReference type="Proteomes" id="UP000008323"/>
    </source>
</evidence>
<dbReference type="SMART" id="SM00987">
    <property type="entry name" value="UreE_C"/>
    <property type="match status" value="1"/>
</dbReference>
<dbReference type="GO" id="GO:0004844">
    <property type="term" value="F:uracil DNA N-glycosylase activity"/>
    <property type="evidence" value="ECO:0007669"/>
    <property type="project" value="UniProtKB-UniRule"/>
</dbReference>
<feature type="active site" description="Proton acceptor" evidence="8 9">
    <location>
        <position position="59"/>
    </location>
</feature>
<dbReference type="EC" id="3.2.2.27" evidence="4 8"/>
<dbReference type="PANTHER" id="PTHR11264:SF0">
    <property type="entry name" value="URACIL-DNA GLYCOSYLASE"/>
    <property type="match status" value="1"/>
</dbReference>
<dbReference type="GO" id="GO:0005737">
    <property type="term" value="C:cytoplasm"/>
    <property type="evidence" value="ECO:0007669"/>
    <property type="project" value="UniProtKB-SubCell"/>
</dbReference>
<dbReference type="NCBIfam" id="NF003588">
    <property type="entry name" value="PRK05254.1-1"/>
    <property type="match status" value="1"/>
</dbReference>
<dbReference type="KEGG" id="pal:PA0521"/>
<name>B1VA82_PHYAS</name>
<dbReference type="SMART" id="SM00986">
    <property type="entry name" value="UDG"/>
    <property type="match status" value="1"/>
</dbReference>
<reference evidence="12 13" key="1">
    <citation type="journal article" date="2008" name="J. Bacteriol.">
        <title>Comparative genome analysis of 'Candidatus Phytoplasma australiense' (subgroup tuf-Australia I; rp-A) and 'Ca. Phytoplasma asteris' strains OY-M and AY-WB.</title>
        <authorList>
            <person name="Tran-Nguyen L.T."/>
            <person name="Kube M."/>
            <person name="Schneider B."/>
            <person name="Reinhardt R."/>
            <person name="Gibb K.S."/>
        </authorList>
    </citation>
    <scope>NUCLEOTIDE SEQUENCE [LARGE SCALE GENOMIC DNA]</scope>
</reference>
<keyword evidence="6 8" id="KW-0378">Hydrolase</keyword>
<dbReference type="Gene3D" id="3.40.470.10">
    <property type="entry name" value="Uracil-DNA glycosylase-like domain"/>
    <property type="match status" value="1"/>
</dbReference>
<dbReference type="InterPro" id="IPR005122">
    <property type="entry name" value="Uracil-DNA_glycosylase-like"/>
</dbReference>
<organism evidence="12 13">
    <name type="scientific">Phytoplasma australiense</name>
    <dbReference type="NCBI Taxonomy" id="59748"/>
    <lineage>
        <taxon>Bacteria</taxon>
        <taxon>Bacillati</taxon>
        <taxon>Mycoplasmatota</taxon>
        <taxon>Mollicutes</taxon>
        <taxon>Acholeplasmatales</taxon>
        <taxon>Acholeplasmataceae</taxon>
        <taxon>Candidatus Phytoplasma</taxon>
        <taxon>16SrXII (Stolbur group)</taxon>
    </lineage>
</organism>
<sequence length="214" mass="24954">MWKKIIDLQRKKDYFQNIAQFLKAEKMKNKVIYPETKDIFTAFHLTAFHKVKAVILGQDPYHGENQAHGLSFSVKGQKRPPTLNNIFKELKNDLNIESHQNNLTPWALEGVLMLNSILTVQKNKPLSHQNIGWQTFTQIILESLQTKKNVVYLLWGKFAQTYEKYIISQNNYIIKSPHPSPFSAANGFFGSKHFSKTNLYLKSHNIQEINWQLH</sequence>
<evidence type="ECO:0000256" key="2">
    <source>
        <dbReference type="ARBA" id="ARBA00002631"/>
    </source>
</evidence>
<dbReference type="EMBL" id="AM422018">
    <property type="protein sequence ID" value="CAM11855.1"/>
    <property type="molecule type" value="Genomic_DNA"/>
</dbReference>
<keyword evidence="7 8" id="KW-0234">DNA repair</keyword>
<comment type="catalytic activity">
    <reaction evidence="1 8 10">
        <text>Hydrolyzes single-stranded DNA or mismatched double-stranded DNA and polynucleotides, releasing free uracil.</text>
        <dbReference type="EC" id="3.2.2.27"/>
    </reaction>
</comment>
<dbReference type="eggNOG" id="COG0692">
    <property type="taxonomic scope" value="Bacteria"/>
</dbReference>
<dbReference type="InterPro" id="IPR036895">
    <property type="entry name" value="Uracil-DNA_glycosylase-like_sf"/>
</dbReference>
<evidence type="ECO:0000256" key="3">
    <source>
        <dbReference type="ARBA" id="ARBA00008184"/>
    </source>
</evidence>
<dbReference type="HAMAP" id="MF_00148">
    <property type="entry name" value="UDG"/>
    <property type="match status" value="1"/>
</dbReference>
<gene>
    <name evidence="8 12" type="primary">ung</name>
    <name evidence="12" type="ordered locus">PA0521</name>
</gene>
<dbReference type="InterPro" id="IPR002043">
    <property type="entry name" value="UDG_fam1"/>
</dbReference>
<evidence type="ECO:0000256" key="8">
    <source>
        <dbReference type="HAMAP-Rule" id="MF_00148"/>
    </source>
</evidence>
<dbReference type="NCBIfam" id="NF003589">
    <property type="entry name" value="PRK05254.1-2"/>
    <property type="match status" value="1"/>
</dbReference>
<dbReference type="NCBIfam" id="NF003592">
    <property type="entry name" value="PRK05254.1-5"/>
    <property type="match status" value="1"/>
</dbReference>
<evidence type="ECO:0000256" key="6">
    <source>
        <dbReference type="ARBA" id="ARBA00022801"/>
    </source>
</evidence>
<comment type="function">
    <text evidence="2 8 10">Excises uracil residues from the DNA which can arise as a result of misincorporation of dUMP residues by DNA polymerase or due to deamination of cytosine.</text>
</comment>
<evidence type="ECO:0000256" key="10">
    <source>
        <dbReference type="RuleBase" id="RU003780"/>
    </source>
</evidence>
<proteinExistence type="inferred from homology"/>
<evidence type="ECO:0000256" key="4">
    <source>
        <dbReference type="ARBA" id="ARBA00012030"/>
    </source>
</evidence>
<dbReference type="NCBIfam" id="TIGR00628">
    <property type="entry name" value="ung"/>
    <property type="match status" value="1"/>
</dbReference>
<accession>B1VA82</accession>
<keyword evidence="8" id="KW-0963">Cytoplasm</keyword>
<comment type="similarity">
    <text evidence="3 8 10">Belongs to the uracil-DNA glycosylase (UDG) superfamily. UNG family.</text>
</comment>
<evidence type="ECO:0000259" key="11">
    <source>
        <dbReference type="SMART" id="SM00986"/>
    </source>
</evidence>
<dbReference type="PROSITE" id="PS00130">
    <property type="entry name" value="U_DNA_GLYCOSYLASE"/>
    <property type="match status" value="1"/>
</dbReference>
<dbReference type="PANTHER" id="PTHR11264">
    <property type="entry name" value="URACIL-DNA GLYCOSYLASE"/>
    <property type="match status" value="1"/>
</dbReference>
<dbReference type="AlphaFoldDB" id="B1VA82"/>
<dbReference type="Proteomes" id="UP000008323">
    <property type="component" value="Chromosome"/>
</dbReference>
<keyword evidence="5 8" id="KW-0227">DNA damage</keyword>
<evidence type="ECO:0000256" key="7">
    <source>
        <dbReference type="ARBA" id="ARBA00023204"/>
    </source>
</evidence>
<dbReference type="Pfam" id="PF03167">
    <property type="entry name" value="UDG"/>
    <property type="match status" value="1"/>
</dbReference>
<evidence type="ECO:0000313" key="12">
    <source>
        <dbReference type="EMBL" id="CAM11855.1"/>
    </source>
</evidence>
<feature type="domain" description="Uracil-DNA glycosylase-like" evidence="11">
    <location>
        <begin position="44"/>
        <end position="201"/>
    </location>
</feature>
<dbReference type="STRING" id="59748.PA0521"/>